<accession>A0A8K0TC21</accession>
<dbReference type="PANTHER" id="PTHR46082">
    <property type="entry name" value="ATP/GTP-BINDING PROTEIN-RELATED"/>
    <property type="match status" value="1"/>
</dbReference>
<dbReference type="SUPFAM" id="SSF53167">
    <property type="entry name" value="Purine and uridine phosphorylases"/>
    <property type="match status" value="1"/>
</dbReference>
<comment type="caution">
    <text evidence="4">The sequence shown here is derived from an EMBL/GenBank/DDBJ whole genome shotgun (WGS) entry which is preliminary data.</text>
</comment>
<dbReference type="InterPro" id="IPR035994">
    <property type="entry name" value="Nucleoside_phosphorylase_sf"/>
</dbReference>
<dbReference type="InterPro" id="IPR053137">
    <property type="entry name" value="NLR-like"/>
</dbReference>
<dbReference type="EMBL" id="JAGPXD010000005">
    <property type="protein sequence ID" value="KAH7354212.1"/>
    <property type="molecule type" value="Genomic_DNA"/>
</dbReference>
<dbReference type="InterPro" id="IPR000845">
    <property type="entry name" value="Nucleoside_phosphorylase_d"/>
</dbReference>
<organism evidence="4 5">
    <name type="scientific">Plectosphaerella cucumerina</name>
    <dbReference type="NCBI Taxonomy" id="40658"/>
    <lineage>
        <taxon>Eukaryota</taxon>
        <taxon>Fungi</taxon>
        <taxon>Dikarya</taxon>
        <taxon>Ascomycota</taxon>
        <taxon>Pezizomycotina</taxon>
        <taxon>Sordariomycetes</taxon>
        <taxon>Hypocreomycetidae</taxon>
        <taxon>Glomerellales</taxon>
        <taxon>Plectosphaerellaceae</taxon>
        <taxon>Plectosphaerella</taxon>
    </lineage>
</organism>
<feature type="region of interest" description="Disordered" evidence="1">
    <location>
        <begin position="347"/>
        <end position="403"/>
    </location>
</feature>
<evidence type="ECO:0000313" key="5">
    <source>
        <dbReference type="Proteomes" id="UP000813385"/>
    </source>
</evidence>
<feature type="domain" description="Nucleoside phosphorylase" evidence="3">
    <location>
        <begin position="13"/>
        <end position="130"/>
    </location>
</feature>
<dbReference type="Gene3D" id="3.40.50.1580">
    <property type="entry name" value="Nucleoside phosphorylase domain"/>
    <property type="match status" value="1"/>
</dbReference>
<protein>
    <submittedName>
        <fullName evidence="4">Nucleoside phosphorylase domain-containing protein</fullName>
    </submittedName>
</protein>
<dbReference type="GO" id="GO:0003824">
    <property type="term" value="F:catalytic activity"/>
    <property type="evidence" value="ECO:0007669"/>
    <property type="project" value="InterPro"/>
</dbReference>
<dbReference type="Pfam" id="PF01048">
    <property type="entry name" value="PNP_UDP_1"/>
    <property type="match status" value="1"/>
</dbReference>
<keyword evidence="5" id="KW-1185">Reference proteome</keyword>
<feature type="signal peptide" evidence="2">
    <location>
        <begin position="1"/>
        <end position="26"/>
    </location>
</feature>
<evidence type="ECO:0000313" key="4">
    <source>
        <dbReference type="EMBL" id="KAH7354212.1"/>
    </source>
</evidence>
<dbReference type="AlphaFoldDB" id="A0A8K0TC21"/>
<sequence>MDPPRPSGRSDFKIAIICALPLEAAAVLHLCDRLYSNEGLDLGIASGDRNLYIIATMGRRNVVVVILSEMGTTSASTAAATLHMSYPNLRMAFVVGICAGVPSVGSRGLYLGDVIISTAVVQYDSGRQFHERFVVRDTLEDSKGRPAREVRSLLAHLKVPPLRKQLLVQAAAHLEKLQEKAATEEPETDYQEPPEGSDRCYPADLLHKHHPTSRLGECAHCAKVGEVCHKASKDSCDDCGCPAAATAAPQPCRVGTPHRPLQIVLGRIGSANMVLKSSLDRDRLAKDHDLVAFEMEVAGVWDEVPTLMVKGVCDYADSHKNKLWQAYAAARAAAVTRALIEKLHLDDPPHNYSASATPNSQGLERGPSAPNGQRAPGSRTMSNITMGNGGLANQGDVSGGIWR</sequence>
<dbReference type="PANTHER" id="PTHR46082:SF6">
    <property type="entry name" value="AAA+ ATPASE DOMAIN-CONTAINING PROTEIN-RELATED"/>
    <property type="match status" value="1"/>
</dbReference>
<evidence type="ECO:0000259" key="3">
    <source>
        <dbReference type="Pfam" id="PF01048"/>
    </source>
</evidence>
<reference evidence="4" key="1">
    <citation type="journal article" date="2021" name="Nat. Commun.">
        <title>Genetic determinants of endophytism in the Arabidopsis root mycobiome.</title>
        <authorList>
            <person name="Mesny F."/>
            <person name="Miyauchi S."/>
            <person name="Thiergart T."/>
            <person name="Pickel B."/>
            <person name="Atanasova L."/>
            <person name="Karlsson M."/>
            <person name="Huettel B."/>
            <person name="Barry K.W."/>
            <person name="Haridas S."/>
            <person name="Chen C."/>
            <person name="Bauer D."/>
            <person name="Andreopoulos W."/>
            <person name="Pangilinan J."/>
            <person name="LaButti K."/>
            <person name="Riley R."/>
            <person name="Lipzen A."/>
            <person name="Clum A."/>
            <person name="Drula E."/>
            <person name="Henrissat B."/>
            <person name="Kohler A."/>
            <person name="Grigoriev I.V."/>
            <person name="Martin F.M."/>
            <person name="Hacquard S."/>
        </authorList>
    </citation>
    <scope>NUCLEOTIDE SEQUENCE</scope>
    <source>
        <strain evidence="4">MPI-CAGE-AT-0016</strain>
    </source>
</reference>
<dbReference type="Proteomes" id="UP000813385">
    <property type="component" value="Unassembled WGS sequence"/>
</dbReference>
<feature type="compositionally biased region" description="Polar residues" evidence="1">
    <location>
        <begin position="352"/>
        <end position="362"/>
    </location>
</feature>
<gene>
    <name evidence="4" type="ORF">B0T11DRAFT_125357</name>
</gene>
<keyword evidence="2" id="KW-0732">Signal</keyword>
<evidence type="ECO:0000256" key="2">
    <source>
        <dbReference type="SAM" id="SignalP"/>
    </source>
</evidence>
<dbReference type="OrthoDB" id="20872at2759"/>
<name>A0A8K0TC21_9PEZI</name>
<proteinExistence type="predicted"/>
<feature type="chain" id="PRO_5035457367" evidence="2">
    <location>
        <begin position="27"/>
        <end position="403"/>
    </location>
</feature>
<evidence type="ECO:0000256" key="1">
    <source>
        <dbReference type="SAM" id="MobiDB-lite"/>
    </source>
</evidence>
<dbReference type="GO" id="GO:0009116">
    <property type="term" value="P:nucleoside metabolic process"/>
    <property type="evidence" value="ECO:0007669"/>
    <property type="project" value="InterPro"/>
</dbReference>